<accession>A0A4Z1G139</accession>
<feature type="compositionally biased region" description="Acidic residues" evidence="1">
    <location>
        <begin position="316"/>
        <end position="325"/>
    </location>
</feature>
<evidence type="ECO:0000313" key="3">
    <source>
        <dbReference type="Proteomes" id="UP000297910"/>
    </source>
</evidence>
<organism evidence="2 3">
    <name type="scientific">Botrytis paeoniae</name>
    <dbReference type="NCBI Taxonomy" id="278948"/>
    <lineage>
        <taxon>Eukaryota</taxon>
        <taxon>Fungi</taxon>
        <taxon>Dikarya</taxon>
        <taxon>Ascomycota</taxon>
        <taxon>Pezizomycotina</taxon>
        <taxon>Leotiomycetes</taxon>
        <taxon>Helotiales</taxon>
        <taxon>Sclerotiniaceae</taxon>
        <taxon>Botrytis</taxon>
    </lineage>
</organism>
<dbReference type="Proteomes" id="UP000297910">
    <property type="component" value="Unassembled WGS sequence"/>
</dbReference>
<evidence type="ECO:0000313" key="2">
    <source>
        <dbReference type="EMBL" id="TGO27817.1"/>
    </source>
</evidence>
<feature type="compositionally biased region" description="Acidic residues" evidence="1">
    <location>
        <begin position="274"/>
        <end position="308"/>
    </location>
</feature>
<dbReference type="AlphaFoldDB" id="A0A4Z1G139"/>
<protein>
    <submittedName>
        <fullName evidence="2">Uncharacterized protein</fullName>
    </submittedName>
</protein>
<gene>
    <name evidence="2" type="ORF">BPAE_0036g00280</name>
</gene>
<comment type="caution">
    <text evidence="2">The sequence shown here is derived from an EMBL/GenBank/DDBJ whole genome shotgun (WGS) entry which is preliminary data.</text>
</comment>
<reference evidence="2 3" key="1">
    <citation type="submission" date="2017-12" db="EMBL/GenBank/DDBJ databases">
        <title>Comparative genomics of Botrytis spp.</title>
        <authorList>
            <person name="Valero-Jimenez C.A."/>
            <person name="Tapia P."/>
            <person name="Veloso J."/>
            <person name="Silva-Moreno E."/>
            <person name="Staats M."/>
            <person name="Valdes J.H."/>
            <person name="Van Kan J.A.L."/>
        </authorList>
    </citation>
    <scope>NUCLEOTIDE SEQUENCE [LARGE SCALE GENOMIC DNA]</scope>
    <source>
        <strain evidence="2 3">Bp0003</strain>
    </source>
</reference>
<name>A0A4Z1G139_9HELO</name>
<dbReference type="EMBL" id="PQXI01000036">
    <property type="protein sequence ID" value="TGO27817.1"/>
    <property type="molecule type" value="Genomic_DNA"/>
</dbReference>
<keyword evidence="3" id="KW-1185">Reference proteome</keyword>
<proteinExistence type="predicted"/>
<feature type="region of interest" description="Disordered" evidence="1">
    <location>
        <begin position="255"/>
        <end position="345"/>
    </location>
</feature>
<sequence>MVLSKLIEENSPEFLSDLLRGNMVSITYIKNHTSITTHWPITIAKAISTRFKPLDKHAPNKSYSILDCLGEPQTKFEAKMFRSNVSDLMDHFGKWLYTGNIDIEGLMVWDLWMFGEAFRAPRYQNDVMRALCAKASENNPSLVIIKYFGFDAATLNRCWDQVDFTGDRARGCSVESGSVYWGNKQMLKFIMDVIVFVGFKDLNFRRLINSGGHIAEQIHKLSVEVARGKTLIAAPWKSRNLKKYLLNEAILVEDSSSDEEIGNSSEEDTKNIEEDTESTIDDDGNDDDGDDDDDEDAEDNEEDDDDHDEEMKDDIKEEEEEEEESSFTAEELLAEGHRLAQPRHV</sequence>
<evidence type="ECO:0000256" key="1">
    <source>
        <dbReference type="SAM" id="MobiDB-lite"/>
    </source>
</evidence>